<evidence type="ECO:0000256" key="6">
    <source>
        <dbReference type="SAM" id="Phobius"/>
    </source>
</evidence>
<comment type="similarity">
    <text evidence="5">Belongs to the ROH1 family.</text>
</comment>
<evidence type="ECO:0000313" key="8">
    <source>
        <dbReference type="Proteomes" id="UP000824120"/>
    </source>
</evidence>
<evidence type="ECO:0000256" key="5">
    <source>
        <dbReference type="ARBA" id="ARBA00035114"/>
    </source>
</evidence>
<organism evidence="7 8">
    <name type="scientific">Solanum commersonii</name>
    <name type="common">Commerson's wild potato</name>
    <name type="synonym">Commerson's nightshade</name>
    <dbReference type="NCBI Taxonomy" id="4109"/>
    <lineage>
        <taxon>Eukaryota</taxon>
        <taxon>Viridiplantae</taxon>
        <taxon>Streptophyta</taxon>
        <taxon>Embryophyta</taxon>
        <taxon>Tracheophyta</taxon>
        <taxon>Spermatophyta</taxon>
        <taxon>Magnoliopsida</taxon>
        <taxon>eudicotyledons</taxon>
        <taxon>Gunneridae</taxon>
        <taxon>Pentapetalae</taxon>
        <taxon>asterids</taxon>
        <taxon>lamiids</taxon>
        <taxon>Solanales</taxon>
        <taxon>Solanaceae</taxon>
        <taxon>Solanoideae</taxon>
        <taxon>Solaneae</taxon>
        <taxon>Solanum</taxon>
    </lineage>
</organism>
<dbReference type="InterPro" id="IPR008511">
    <property type="entry name" value="ROH1-like"/>
</dbReference>
<keyword evidence="2 6" id="KW-0812">Transmembrane</keyword>
<comment type="caution">
    <text evidence="7">The sequence shown here is derived from an EMBL/GenBank/DDBJ whole genome shotgun (WGS) entry which is preliminary data.</text>
</comment>
<keyword evidence="3 6" id="KW-1133">Transmembrane helix</keyword>
<dbReference type="Proteomes" id="UP000824120">
    <property type="component" value="Chromosome 8"/>
</dbReference>
<evidence type="ECO:0000256" key="4">
    <source>
        <dbReference type="ARBA" id="ARBA00023136"/>
    </source>
</evidence>
<evidence type="ECO:0000313" key="7">
    <source>
        <dbReference type="EMBL" id="KAG5593273.1"/>
    </source>
</evidence>
<dbReference type="Pfam" id="PF05633">
    <property type="entry name" value="ROH1-like"/>
    <property type="match status" value="1"/>
</dbReference>
<dbReference type="OrthoDB" id="1878996at2759"/>
<gene>
    <name evidence="7" type="ORF">H5410_043787</name>
</gene>
<name>A0A9J5XYJ5_SOLCO</name>
<evidence type="ECO:0000256" key="1">
    <source>
        <dbReference type="ARBA" id="ARBA00004167"/>
    </source>
</evidence>
<accession>A0A9J5XYJ5</accession>
<reference evidence="7 8" key="1">
    <citation type="submission" date="2020-09" db="EMBL/GenBank/DDBJ databases">
        <title>De no assembly of potato wild relative species, Solanum commersonii.</title>
        <authorList>
            <person name="Cho K."/>
        </authorList>
    </citation>
    <scope>NUCLEOTIDE SEQUENCE [LARGE SCALE GENOMIC DNA]</scope>
    <source>
        <strain evidence="7">LZ3.2</strain>
        <tissue evidence="7">Leaf</tissue>
    </source>
</reference>
<feature type="transmembrane region" description="Helical" evidence="6">
    <location>
        <begin position="248"/>
        <end position="267"/>
    </location>
</feature>
<dbReference type="PANTHER" id="PTHR31509">
    <property type="entry name" value="BPS1-LIKE PROTEIN"/>
    <property type="match status" value="1"/>
</dbReference>
<evidence type="ECO:0000256" key="3">
    <source>
        <dbReference type="ARBA" id="ARBA00022989"/>
    </source>
</evidence>
<evidence type="ECO:0008006" key="9">
    <source>
        <dbReference type="Google" id="ProtNLM"/>
    </source>
</evidence>
<keyword evidence="8" id="KW-1185">Reference proteome</keyword>
<dbReference type="GO" id="GO:0016020">
    <property type="term" value="C:membrane"/>
    <property type="evidence" value="ECO:0007669"/>
    <property type="project" value="UniProtKB-SubCell"/>
</dbReference>
<keyword evidence="4 6" id="KW-0472">Membrane</keyword>
<dbReference type="AlphaFoldDB" id="A0A9J5XYJ5"/>
<evidence type="ECO:0000256" key="2">
    <source>
        <dbReference type="ARBA" id="ARBA00022692"/>
    </source>
</evidence>
<sequence length="458" mass="52522">MPVTDNQGSFLNRISIRRNQVSNMENNHEQDQEDLELFQKHVAERFADLLPNDSSTTTDSPAKDQSPLFSISWYRKLLDVFLCCEAEFKALVLIGRDPVQFSKPPLDRLVPDILDRSIKSLDICNAVTHGLELVRHWQKLALTAVMALEQKPMGYGQVRRAKKALNTLLTSMMLDDKENNYHAKVAERTWSFGRRSGGAGNNANNKDRTNGTFRSMSWPVAKSWSASKQVQAMASTLVAPRGGESTGLALPIYIMSTIFVFVMWGLVSAIPCQERTGLLTHFPMMRNLNWGQSLISLQDKIAEEWKKKEKKGTTGLLDELQKMEKVAQNLVDFAENFQFPAEEEKVEEVAGQVAEMAEICRKMEEGLAPLQQQIREVFHRIVRSRGEVLEVLDQIARNFSLHEYVLYNFVCQKLFNLLMRMLRWMCGYIKSDKIKNEDIQDKVRVTTIVDKMREERLR</sequence>
<protein>
    <recommendedName>
        <fullName evidence="9">BYPASS-related protein</fullName>
    </recommendedName>
</protein>
<dbReference type="EMBL" id="JACXVP010000008">
    <property type="protein sequence ID" value="KAG5593273.1"/>
    <property type="molecule type" value="Genomic_DNA"/>
</dbReference>
<proteinExistence type="inferred from homology"/>
<comment type="subcellular location">
    <subcellularLocation>
        <location evidence="1">Membrane</location>
        <topology evidence="1">Single-pass membrane protein</topology>
    </subcellularLocation>
</comment>